<evidence type="ECO:0000256" key="1">
    <source>
        <dbReference type="ARBA" id="ARBA00022729"/>
    </source>
</evidence>
<dbReference type="PANTHER" id="PTHR35936:SF17">
    <property type="entry name" value="ARGININE-BINDING EXTRACELLULAR PROTEIN ARTP"/>
    <property type="match status" value="1"/>
</dbReference>
<feature type="domain" description="Solute-binding protein family 3/N-terminal" evidence="3">
    <location>
        <begin position="31"/>
        <end position="280"/>
    </location>
</feature>
<feature type="chain" id="PRO_5044790125" evidence="2">
    <location>
        <begin position="25"/>
        <end position="283"/>
    </location>
</feature>
<dbReference type="Pfam" id="PF00497">
    <property type="entry name" value="SBP_bac_3"/>
    <property type="match status" value="1"/>
</dbReference>
<dbReference type="AlphaFoldDB" id="A0ABD5JZD8"/>
<evidence type="ECO:0000256" key="2">
    <source>
        <dbReference type="SAM" id="SignalP"/>
    </source>
</evidence>
<reference evidence="4 5" key="1">
    <citation type="submission" date="2024-03" db="EMBL/GenBank/DDBJ databases">
        <title>Reference genomes for the five species model microbial community.</title>
        <authorList>
            <person name="Padfield D."/>
        </authorList>
    </citation>
    <scope>NUCLEOTIDE SEQUENCE [LARGE SCALE GENOMIC DNA]</scope>
    <source>
        <strain evidence="4 5">AB1</strain>
    </source>
</reference>
<dbReference type="InterPro" id="IPR001638">
    <property type="entry name" value="Solute-binding_3/MltF_N"/>
</dbReference>
<name>A0ABD5JZD8_9HYPH</name>
<dbReference type="SUPFAM" id="SSF53850">
    <property type="entry name" value="Periplasmic binding protein-like II"/>
    <property type="match status" value="1"/>
</dbReference>
<protein>
    <submittedName>
        <fullName evidence="4">Transporter substrate-binding domain-containing protein</fullName>
    </submittedName>
</protein>
<comment type="caution">
    <text evidence="4">The sequence shown here is derived from an EMBL/GenBank/DDBJ whole genome shotgun (WGS) entry which is preliminary data.</text>
</comment>
<keyword evidence="1 2" id="KW-0732">Signal</keyword>
<evidence type="ECO:0000259" key="3">
    <source>
        <dbReference type="SMART" id="SM00062"/>
    </source>
</evidence>
<evidence type="ECO:0000313" key="5">
    <source>
        <dbReference type="Proteomes" id="UP001362311"/>
    </source>
</evidence>
<evidence type="ECO:0000313" key="4">
    <source>
        <dbReference type="EMBL" id="MEJ5902084.1"/>
    </source>
</evidence>
<dbReference type="SMART" id="SM00062">
    <property type="entry name" value="PBPb"/>
    <property type="match status" value="1"/>
</dbReference>
<dbReference type="Proteomes" id="UP001362311">
    <property type="component" value="Unassembled WGS sequence"/>
</dbReference>
<organism evidence="4 5">
    <name type="scientific">Ochrobactrum teleogrylli</name>
    <dbReference type="NCBI Taxonomy" id="2479765"/>
    <lineage>
        <taxon>Bacteria</taxon>
        <taxon>Pseudomonadati</taxon>
        <taxon>Pseudomonadota</taxon>
        <taxon>Alphaproteobacteria</taxon>
        <taxon>Hyphomicrobiales</taxon>
        <taxon>Brucellaceae</taxon>
        <taxon>Brucella/Ochrobactrum group</taxon>
        <taxon>Ochrobactrum</taxon>
    </lineage>
</organism>
<dbReference type="EMBL" id="JBBHKQ010000002">
    <property type="protein sequence ID" value="MEJ5902084.1"/>
    <property type="molecule type" value="Genomic_DNA"/>
</dbReference>
<dbReference type="RefSeq" id="WP_339441305.1">
    <property type="nucleotide sequence ID" value="NZ_JBBHKQ010000002.1"/>
</dbReference>
<sequence length="283" mass="30719">MKTKGLFKALLVSALVVTAASAHAEEKKWTKLTIATEGAFRPYNFTKPDGTLDGYEIELSKDLCARMKVECAMIAQPFDGIIPALNAGKFDAIMAGLTATPKREETIDFSVSYGLTPQTFATLKDSPFAKLPHTGETLYLAKDEAAAQKAIDDVKAEIKGRTIGVQTASLGLSLLDKYFKDSADIREYKTTDQHDLDLKSGRVDLVVASLAYLSDAAKKPGNEDIVMTGPFFKGGILGRGVAVGLRKNEPELQKMFNEAIEAAKADGTIKRLSEKWFGFDVTP</sequence>
<accession>A0ABD5JZD8</accession>
<dbReference type="Gene3D" id="3.40.190.10">
    <property type="entry name" value="Periplasmic binding protein-like II"/>
    <property type="match status" value="2"/>
</dbReference>
<dbReference type="PANTHER" id="PTHR35936">
    <property type="entry name" value="MEMBRANE-BOUND LYTIC MUREIN TRANSGLYCOSYLASE F"/>
    <property type="match status" value="1"/>
</dbReference>
<proteinExistence type="predicted"/>
<gene>
    <name evidence="4" type="ORF">WIX40_18460</name>
</gene>
<feature type="signal peptide" evidence="2">
    <location>
        <begin position="1"/>
        <end position="24"/>
    </location>
</feature>